<dbReference type="CDD" id="cd01185">
    <property type="entry name" value="INTN1_C_like"/>
    <property type="match status" value="1"/>
</dbReference>
<protein>
    <submittedName>
        <fullName evidence="5">Site-specific recombinase XerD</fullName>
    </submittedName>
</protein>
<evidence type="ECO:0000313" key="6">
    <source>
        <dbReference type="Proteomes" id="UP000252733"/>
    </source>
</evidence>
<dbReference type="PANTHER" id="PTHR30349">
    <property type="entry name" value="PHAGE INTEGRASE-RELATED"/>
    <property type="match status" value="1"/>
</dbReference>
<dbReference type="Proteomes" id="UP000252733">
    <property type="component" value="Unassembled WGS sequence"/>
</dbReference>
<dbReference type="PROSITE" id="PS51898">
    <property type="entry name" value="TYR_RECOMBINASE"/>
    <property type="match status" value="1"/>
</dbReference>
<dbReference type="GO" id="GO:0003677">
    <property type="term" value="F:DNA binding"/>
    <property type="evidence" value="ECO:0007669"/>
    <property type="project" value="UniProtKB-KW"/>
</dbReference>
<evidence type="ECO:0000313" key="5">
    <source>
        <dbReference type="EMBL" id="RCW39034.1"/>
    </source>
</evidence>
<dbReference type="InterPro" id="IPR025269">
    <property type="entry name" value="SAM-like_dom"/>
</dbReference>
<dbReference type="AlphaFoldDB" id="A0A368VH90"/>
<gene>
    <name evidence="5" type="ORF">DFO77_102189</name>
</gene>
<dbReference type="SUPFAM" id="SSF56349">
    <property type="entry name" value="DNA breaking-rejoining enzymes"/>
    <property type="match status" value="1"/>
</dbReference>
<dbReference type="GO" id="GO:0015074">
    <property type="term" value="P:DNA integration"/>
    <property type="evidence" value="ECO:0007669"/>
    <property type="project" value="InterPro"/>
</dbReference>
<dbReference type="GO" id="GO:0006310">
    <property type="term" value="P:DNA recombination"/>
    <property type="evidence" value="ECO:0007669"/>
    <property type="project" value="UniProtKB-KW"/>
</dbReference>
<evidence type="ECO:0000259" key="4">
    <source>
        <dbReference type="PROSITE" id="PS51898"/>
    </source>
</evidence>
<evidence type="ECO:0000256" key="2">
    <source>
        <dbReference type="ARBA" id="ARBA00023125"/>
    </source>
</evidence>
<proteinExistence type="inferred from homology"/>
<sequence length="419" mass="49253">MANAQNFTVSFIIRTARMTEGQAPIYARISIDGKRTEFSIKRSILPELWNKEAGKVKPKSKEAGQVNAFLDQIRKRLWECYSESLLNNKVITGSYLKNLYFGIDEETLKTTKDLFKYHNLTEKERLDKATFAHYQTTQKYFNEFLRKKKKTEIIPLKTIDYKTLVDFELFLRKKTGLNGAEVMHTNTAMKHFCRIRKMLNLAERLEWIQTNPFKNYKIRYERKERDYLNEEQLEKLENKEFSIQRIQLVKDLFVFSCYTGIAYIDIQNLTKDNLVKGIDGQDWLSFLRHKTKSAIKLPLLKKAKEIIRKYTNHPSLEATSWLFPRISNQRTNSYLKEIADLVGIRQNLTFHMARHTFATTVTLGNGVPIETVSKILGHTDLKTTQIYARVIENKVANDMQSLRNKLERPDFQPNRKTNQ</sequence>
<dbReference type="InterPro" id="IPR050090">
    <property type="entry name" value="Tyrosine_recombinase_XerCD"/>
</dbReference>
<dbReference type="InterPro" id="IPR011010">
    <property type="entry name" value="DNA_brk_join_enz"/>
</dbReference>
<keyword evidence="2" id="KW-0238">DNA-binding</keyword>
<dbReference type="Gene3D" id="1.10.150.130">
    <property type="match status" value="1"/>
</dbReference>
<dbReference type="Pfam" id="PF13102">
    <property type="entry name" value="Phage_int_SAM_5"/>
    <property type="match status" value="1"/>
</dbReference>
<dbReference type="RefSeq" id="WP_114436296.1">
    <property type="nucleotide sequence ID" value="NZ_QPIZ01000002.1"/>
</dbReference>
<reference evidence="5 6" key="1">
    <citation type="submission" date="2018-07" db="EMBL/GenBank/DDBJ databases">
        <title>Freshwater and sediment microbial communities from various areas in North America, analyzing microbe dynamics in response to fracking.</title>
        <authorList>
            <person name="Lamendella R."/>
        </authorList>
    </citation>
    <scope>NUCLEOTIDE SEQUENCE [LARGE SCALE GENOMIC DNA]</scope>
    <source>
        <strain evidence="5 6">160A</strain>
    </source>
</reference>
<evidence type="ECO:0000256" key="1">
    <source>
        <dbReference type="ARBA" id="ARBA00008857"/>
    </source>
</evidence>
<dbReference type="PANTHER" id="PTHR30349:SF64">
    <property type="entry name" value="PROPHAGE INTEGRASE INTD-RELATED"/>
    <property type="match status" value="1"/>
</dbReference>
<evidence type="ECO:0000256" key="3">
    <source>
        <dbReference type="ARBA" id="ARBA00023172"/>
    </source>
</evidence>
<dbReference type="EMBL" id="QPIZ01000002">
    <property type="protein sequence ID" value="RCW39034.1"/>
    <property type="molecule type" value="Genomic_DNA"/>
</dbReference>
<organism evidence="5 6">
    <name type="scientific">Marinilabilia salmonicolor</name>
    <dbReference type="NCBI Taxonomy" id="989"/>
    <lineage>
        <taxon>Bacteria</taxon>
        <taxon>Pseudomonadati</taxon>
        <taxon>Bacteroidota</taxon>
        <taxon>Bacteroidia</taxon>
        <taxon>Marinilabiliales</taxon>
        <taxon>Marinilabiliaceae</taxon>
        <taxon>Marinilabilia</taxon>
    </lineage>
</organism>
<dbReference type="InterPro" id="IPR013762">
    <property type="entry name" value="Integrase-like_cat_sf"/>
</dbReference>
<dbReference type="InterPro" id="IPR002104">
    <property type="entry name" value="Integrase_catalytic"/>
</dbReference>
<keyword evidence="6" id="KW-1185">Reference proteome</keyword>
<feature type="domain" description="Tyr recombinase" evidence="4">
    <location>
        <begin position="223"/>
        <end position="400"/>
    </location>
</feature>
<keyword evidence="3" id="KW-0233">DNA recombination</keyword>
<dbReference type="InterPro" id="IPR035386">
    <property type="entry name" value="Arm-DNA-bind_5"/>
</dbReference>
<comment type="caution">
    <text evidence="5">The sequence shown here is derived from an EMBL/GenBank/DDBJ whole genome shotgun (WGS) entry which is preliminary data.</text>
</comment>
<comment type="similarity">
    <text evidence="1">Belongs to the 'phage' integrase family.</text>
</comment>
<dbReference type="Pfam" id="PF17293">
    <property type="entry name" value="Arm-DNA-bind_5"/>
    <property type="match status" value="1"/>
</dbReference>
<name>A0A368VH90_9BACT</name>
<dbReference type="InterPro" id="IPR010998">
    <property type="entry name" value="Integrase_recombinase_N"/>
</dbReference>
<dbReference type="Pfam" id="PF00589">
    <property type="entry name" value="Phage_integrase"/>
    <property type="match status" value="1"/>
</dbReference>
<accession>A0A368VH90</accession>
<dbReference type="Gene3D" id="1.10.443.10">
    <property type="entry name" value="Intergrase catalytic core"/>
    <property type="match status" value="1"/>
</dbReference>